<gene>
    <name evidence="5" type="ORF">SAMN06295945_1151</name>
</gene>
<dbReference type="PANTHER" id="PTHR30483:SF6">
    <property type="entry name" value="PERIPLASMIC BINDING PROTEIN OF ABC TRANSPORTER FOR NATURAL AMINO ACIDS"/>
    <property type="match status" value="1"/>
</dbReference>
<dbReference type="InterPro" id="IPR051010">
    <property type="entry name" value="BCAA_transport"/>
</dbReference>
<dbReference type="PANTHER" id="PTHR30483">
    <property type="entry name" value="LEUCINE-SPECIFIC-BINDING PROTEIN"/>
    <property type="match status" value="1"/>
</dbReference>
<comment type="similarity">
    <text evidence="1">Belongs to the leucine-binding protein family.</text>
</comment>
<evidence type="ECO:0000313" key="6">
    <source>
        <dbReference type="Proteomes" id="UP000218069"/>
    </source>
</evidence>
<dbReference type="Proteomes" id="UP000218069">
    <property type="component" value="Unassembled WGS sequence"/>
</dbReference>
<feature type="chain" id="PRO_5013145222" evidence="3">
    <location>
        <begin position="23"/>
        <end position="400"/>
    </location>
</feature>
<organism evidence="5 6">
    <name type="scientific">Polynucleobacter meluiroseus</name>
    <dbReference type="NCBI Taxonomy" id="1938814"/>
    <lineage>
        <taxon>Bacteria</taxon>
        <taxon>Pseudomonadati</taxon>
        <taxon>Pseudomonadota</taxon>
        <taxon>Betaproteobacteria</taxon>
        <taxon>Burkholderiales</taxon>
        <taxon>Burkholderiaceae</taxon>
        <taxon>Polynucleobacter</taxon>
    </lineage>
</organism>
<evidence type="ECO:0000259" key="4">
    <source>
        <dbReference type="Pfam" id="PF13458"/>
    </source>
</evidence>
<feature type="signal peptide" evidence="3">
    <location>
        <begin position="1"/>
        <end position="22"/>
    </location>
</feature>
<evidence type="ECO:0000256" key="3">
    <source>
        <dbReference type="SAM" id="SignalP"/>
    </source>
</evidence>
<name>A0A240E0L4_9BURK</name>
<dbReference type="AlphaFoldDB" id="A0A240E0L4"/>
<feature type="domain" description="Leucine-binding protein" evidence="4">
    <location>
        <begin position="27"/>
        <end position="363"/>
    </location>
</feature>
<protein>
    <submittedName>
        <fullName evidence="5">Amino acid/amide ABC transporter substrate-binding protein, HAAT family</fullName>
    </submittedName>
</protein>
<dbReference type="SUPFAM" id="SSF53822">
    <property type="entry name" value="Periplasmic binding protein-like I"/>
    <property type="match status" value="1"/>
</dbReference>
<dbReference type="Pfam" id="PF13458">
    <property type="entry name" value="Peripla_BP_6"/>
    <property type="match status" value="1"/>
</dbReference>
<dbReference type="InterPro" id="IPR028082">
    <property type="entry name" value="Peripla_BP_I"/>
</dbReference>
<keyword evidence="2 3" id="KW-0732">Signal</keyword>
<proteinExistence type="inferred from homology"/>
<dbReference type="CDD" id="cd06327">
    <property type="entry name" value="PBP1_SBP-like"/>
    <property type="match status" value="1"/>
</dbReference>
<dbReference type="RefSeq" id="WP_096673235.1">
    <property type="nucleotide sequence ID" value="NZ_OANS01000003.1"/>
</dbReference>
<keyword evidence="6" id="KW-1185">Reference proteome</keyword>
<dbReference type="Gene3D" id="3.40.50.2300">
    <property type="match status" value="2"/>
</dbReference>
<dbReference type="OrthoDB" id="8887944at2"/>
<dbReference type="EMBL" id="OANS01000003">
    <property type="protein sequence ID" value="SNX28803.1"/>
    <property type="molecule type" value="Genomic_DNA"/>
</dbReference>
<reference evidence="6" key="1">
    <citation type="submission" date="2017-08" db="EMBL/GenBank/DDBJ databases">
        <authorList>
            <person name="Varghese N."/>
            <person name="Submissions S."/>
        </authorList>
    </citation>
    <scope>NUCLEOTIDE SEQUENCE [LARGE SCALE GENOMIC DNA]</scope>
    <source>
        <strain evidence="6">AP-Melu-1000-B4</strain>
    </source>
</reference>
<accession>A0A240E0L4</accession>
<evidence type="ECO:0000256" key="2">
    <source>
        <dbReference type="ARBA" id="ARBA00022729"/>
    </source>
</evidence>
<dbReference type="InterPro" id="IPR028081">
    <property type="entry name" value="Leu-bd"/>
</dbReference>
<evidence type="ECO:0000256" key="1">
    <source>
        <dbReference type="ARBA" id="ARBA00010062"/>
    </source>
</evidence>
<evidence type="ECO:0000313" key="5">
    <source>
        <dbReference type="EMBL" id="SNX28803.1"/>
    </source>
</evidence>
<sequence length="400" mass="42856">MKKTLISIATAALVAVSGAAAGADQPPLKIGFITDMSGLYADIDGQGGLEAMKMAVADFGGSVLGRKIEIISADHQNKAEIAASKAREWIDQDGVSVIFGGTNSGTALATSKVAAEKKRIYINNGAGTSALTNEQCTPYTIHYTYDTIALANGSANGMLDKGYKNWYFLTADYAFGYALEKDASNVVIAGGGKVLGNVKHPLNASDFSSYLLQAQSSKAQVLGLANAGGDTINSVKAANEFGITKTMKLAGLLVFISDVHAIGPKNAQGLLATTAWYWDQNDQSRKFAARFFEKMRRMPGMVQAGDYSSTMTYLNAVKAAGTDDSDKVMAQLRKTKINDMFTKNGYIRKDGTMVHDMYLYEVKAPADVKSPWDYYKLVSTLPGEKAFTIPPDSKCALLNK</sequence>